<accession>D1AF02</accession>
<dbReference type="AlphaFoldDB" id="D1AF02"/>
<dbReference type="RefSeq" id="WP_012854330.1">
    <property type="nucleotide sequence ID" value="NC_013510.1"/>
</dbReference>
<proteinExistence type="predicted"/>
<protein>
    <submittedName>
        <fullName evidence="2">Uncharacterized protein</fullName>
    </submittedName>
</protein>
<dbReference type="KEGG" id="tcu:Tcur_4017"/>
<feature type="region of interest" description="Disordered" evidence="1">
    <location>
        <begin position="1"/>
        <end position="43"/>
    </location>
</feature>
<feature type="compositionally biased region" description="Basic residues" evidence="1">
    <location>
        <begin position="14"/>
        <end position="28"/>
    </location>
</feature>
<gene>
    <name evidence="2" type="ordered locus">Tcur_4017</name>
</gene>
<dbReference type="EMBL" id="CP001738">
    <property type="protein sequence ID" value="ACY99546.1"/>
    <property type="molecule type" value="Genomic_DNA"/>
</dbReference>
<organism evidence="2 3">
    <name type="scientific">Thermomonospora curvata (strain ATCC 19995 / DSM 43183 / JCM 3096 / KCTC 9072 / NBRC 15933 / NCIMB 10081 / Henssen B9)</name>
    <dbReference type="NCBI Taxonomy" id="471852"/>
    <lineage>
        <taxon>Bacteria</taxon>
        <taxon>Bacillati</taxon>
        <taxon>Actinomycetota</taxon>
        <taxon>Actinomycetes</taxon>
        <taxon>Streptosporangiales</taxon>
        <taxon>Thermomonosporaceae</taxon>
        <taxon>Thermomonospora</taxon>
    </lineage>
</organism>
<reference evidence="2 3" key="1">
    <citation type="journal article" date="2011" name="Stand. Genomic Sci.">
        <title>Complete genome sequence of Thermomonospora curvata type strain (B9).</title>
        <authorList>
            <person name="Chertkov O."/>
            <person name="Sikorski J."/>
            <person name="Nolan M."/>
            <person name="Lapidus A."/>
            <person name="Lucas S."/>
            <person name="Del Rio T.G."/>
            <person name="Tice H."/>
            <person name="Cheng J.F."/>
            <person name="Goodwin L."/>
            <person name="Pitluck S."/>
            <person name="Liolios K."/>
            <person name="Ivanova N."/>
            <person name="Mavromatis K."/>
            <person name="Mikhailova N."/>
            <person name="Ovchinnikova G."/>
            <person name="Pati A."/>
            <person name="Chen A."/>
            <person name="Palaniappan K."/>
            <person name="Djao O.D."/>
            <person name="Land M."/>
            <person name="Hauser L."/>
            <person name="Chang Y.J."/>
            <person name="Jeffries C.D."/>
            <person name="Brettin T."/>
            <person name="Han C."/>
            <person name="Detter J.C."/>
            <person name="Rohde M."/>
            <person name="Goker M."/>
            <person name="Woyke T."/>
            <person name="Bristow J."/>
            <person name="Eisen J.A."/>
            <person name="Markowitz V."/>
            <person name="Hugenholtz P."/>
            <person name="Klenk H.P."/>
            <person name="Kyrpides N.C."/>
        </authorList>
    </citation>
    <scope>NUCLEOTIDE SEQUENCE [LARGE SCALE GENOMIC DNA]</scope>
    <source>
        <strain evidence="3">ATCC 19995 / DSM 43183 / JCM 3096 / KCTC 9072 / NBRC 15933 / NCIMB 10081 / Henssen B9</strain>
    </source>
</reference>
<evidence type="ECO:0000313" key="3">
    <source>
        <dbReference type="Proteomes" id="UP000001918"/>
    </source>
</evidence>
<keyword evidence="3" id="KW-1185">Reference proteome</keyword>
<dbReference type="HOGENOM" id="CLU_3240793_0_0_11"/>
<evidence type="ECO:0000313" key="2">
    <source>
        <dbReference type="EMBL" id="ACY99546.1"/>
    </source>
</evidence>
<dbReference type="Proteomes" id="UP000001918">
    <property type="component" value="Chromosome"/>
</dbReference>
<name>D1AF02_THECD</name>
<evidence type="ECO:0000256" key="1">
    <source>
        <dbReference type="SAM" id="MobiDB-lite"/>
    </source>
</evidence>
<sequence length="43" mass="4789">MDGKTRTAIYLRQTGRKKLTGKQAKRLRQKENRRAASGGAAKS</sequence>